<dbReference type="OrthoDB" id="9804312at2"/>
<dbReference type="Proteomes" id="UP000183469">
    <property type="component" value="Unassembled WGS sequence"/>
</dbReference>
<keyword evidence="1 4" id="KW-0489">Methyltransferase</keyword>
<dbReference type="GO" id="GO:0032259">
    <property type="term" value="P:methylation"/>
    <property type="evidence" value="ECO:0007669"/>
    <property type="project" value="UniProtKB-KW"/>
</dbReference>
<dbReference type="CDD" id="cd02440">
    <property type="entry name" value="AdoMet_MTases"/>
    <property type="match status" value="1"/>
</dbReference>
<dbReference type="Gene3D" id="3.40.50.150">
    <property type="entry name" value="Vaccinia Virus protein VP39"/>
    <property type="match status" value="1"/>
</dbReference>
<dbReference type="InterPro" id="IPR029063">
    <property type="entry name" value="SAM-dependent_MTases_sf"/>
</dbReference>
<accession>A0A1H3VMH1</accession>
<dbReference type="RefSeq" id="WP_074670420.1">
    <property type="nucleotide sequence ID" value="NZ_FNQG01000002.1"/>
</dbReference>
<dbReference type="EMBL" id="FNQG01000002">
    <property type="protein sequence ID" value="SDZ75308.1"/>
    <property type="molecule type" value="Genomic_DNA"/>
</dbReference>
<name>A0A1H3VMH1_SELRU</name>
<evidence type="ECO:0000256" key="1">
    <source>
        <dbReference type="ARBA" id="ARBA00022603"/>
    </source>
</evidence>
<dbReference type="Pfam" id="PF13649">
    <property type="entry name" value="Methyltransf_25"/>
    <property type="match status" value="1"/>
</dbReference>
<proteinExistence type="predicted"/>
<evidence type="ECO:0000313" key="4">
    <source>
        <dbReference type="EMBL" id="SDZ75308.1"/>
    </source>
</evidence>
<evidence type="ECO:0000313" key="5">
    <source>
        <dbReference type="Proteomes" id="UP000183469"/>
    </source>
</evidence>
<gene>
    <name evidence="4" type="ORF">SAMN05660648_00348</name>
</gene>
<protein>
    <submittedName>
        <fullName evidence="4">Methyltransferase domain-containing protein</fullName>
    </submittedName>
</protein>
<keyword evidence="2 4" id="KW-0808">Transferase</keyword>
<dbReference type="InterPro" id="IPR041698">
    <property type="entry name" value="Methyltransf_25"/>
</dbReference>
<dbReference type="PANTHER" id="PTHR43861:SF1">
    <property type="entry name" value="TRANS-ACONITATE 2-METHYLTRANSFERASE"/>
    <property type="match status" value="1"/>
</dbReference>
<dbReference type="GO" id="GO:0008168">
    <property type="term" value="F:methyltransferase activity"/>
    <property type="evidence" value="ECO:0007669"/>
    <property type="project" value="UniProtKB-KW"/>
</dbReference>
<organism evidence="4 5">
    <name type="scientific">Selenomonas ruminantium</name>
    <dbReference type="NCBI Taxonomy" id="971"/>
    <lineage>
        <taxon>Bacteria</taxon>
        <taxon>Bacillati</taxon>
        <taxon>Bacillota</taxon>
        <taxon>Negativicutes</taxon>
        <taxon>Selenomonadales</taxon>
        <taxon>Selenomonadaceae</taxon>
        <taxon>Selenomonas</taxon>
    </lineage>
</organism>
<dbReference type="AlphaFoldDB" id="A0A1H3VMH1"/>
<dbReference type="SUPFAM" id="SSF53335">
    <property type="entry name" value="S-adenosyl-L-methionine-dependent methyltransferases"/>
    <property type="match status" value="1"/>
</dbReference>
<sequence>MDDMQAVTLQYYNDHAREFAEQTQYVDFGEIQQEFIKLIPDAGHILDFGCGAGRDSRYFLSHGYRVTALDGSHSLALLAEDYIQQKVVRQSFEAFAEIDAYDGIWACASLLHLPWDTLRQVVWKLTAALHSKGILYASFKYGNFTGVRHGRYFTDMTEERWQALTEGMTAWHVLKIWVTGDVREGRSDQWLNILCKKK</sequence>
<evidence type="ECO:0000256" key="2">
    <source>
        <dbReference type="ARBA" id="ARBA00022679"/>
    </source>
</evidence>
<evidence type="ECO:0000259" key="3">
    <source>
        <dbReference type="Pfam" id="PF13649"/>
    </source>
</evidence>
<feature type="domain" description="Methyltransferase" evidence="3">
    <location>
        <begin position="45"/>
        <end position="133"/>
    </location>
</feature>
<dbReference type="PANTHER" id="PTHR43861">
    <property type="entry name" value="TRANS-ACONITATE 2-METHYLTRANSFERASE-RELATED"/>
    <property type="match status" value="1"/>
</dbReference>
<reference evidence="4 5" key="1">
    <citation type="submission" date="2016-10" db="EMBL/GenBank/DDBJ databases">
        <authorList>
            <person name="de Groot N.N."/>
        </authorList>
    </citation>
    <scope>NUCLEOTIDE SEQUENCE [LARGE SCALE GENOMIC DNA]</scope>
    <source>
        <strain evidence="4 5">DSM 2872</strain>
    </source>
</reference>